<dbReference type="InterPro" id="IPR044668">
    <property type="entry name" value="PuuD-like"/>
</dbReference>
<evidence type="ECO:0000313" key="3">
    <source>
        <dbReference type="Proteomes" id="UP001165283"/>
    </source>
</evidence>
<evidence type="ECO:0000256" key="1">
    <source>
        <dbReference type="SAM" id="MobiDB-lite"/>
    </source>
</evidence>
<keyword evidence="2" id="KW-0378">Hydrolase</keyword>
<name>A0ABT1A5Y3_9PSEU</name>
<dbReference type="InterPro" id="IPR029062">
    <property type="entry name" value="Class_I_gatase-like"/>
</dbReference>
<dbReference type="CDD" id="cd01745">
    <property type="entry name" value="GATase1_2"/>
    <property type="match status" value="1"/>
</dbReference>
<dbReference type="SUPFAM" id="SSF52317">
    <property type="entry name" value="Class I glutamine amidotransferase-like"/>
    <property type="match status" value="1"/>
</dbReference>
<reference evidence="2" key="1">
    <citation type="submission" date="2021-04" db="EMBL/GenBank/DDBJ databases">
        <title>Pseudonocardia sp. nov., isolated from sandy soil of mangrove forest.</title>
        <authorList>
            <person name="Zan Z."/>
            <person name="Huang R."/>
            <person name="Liu W."/>
        </authorList>
    </citation>
    <scope>NUCLEOTIDE SEQUENCE</scope>
    <source>
        <strain evidence="2">S2-4</strain>
    </source>
</reference>
<dbReference type="RefSeq" id="WP_252442336.1">
    <property type="nucleotide sequence ID" value="NZ_JAGSOV010000054.1"/>
</dbReference>
<dbReference type="EMBL" id="JAGSOV010000054">
    <property type="protein sequence ID" value="MCO1658410.1"/>
    <property type="molecule type" value="Genomic_DNA"/>
</dbReference>
<dbReference type="GO" id="GO:0016787">
    <property type="term" value="F:hydrolase activity"/>
    <property type="evidence" value="ECO:0007669"/>
    <property type="project" value="UniProtKB-KW"/>
</dbReference>
<feature type="compositionally biased region" description="Basic and acidic residues" evidence="1">
    <location>
        <begin position="81"/>
        <end position="99"/>
    </location>
</feature>
<protein>
    <submittedName>
        <fullName evidence="2">Gamma-glutamyl-gamma-aminobutyrate hydrolase family protein</fullName>
    </submittedName>
</protein>
<dbReference type="PANTHER" id="PTHR43235">
    <property type="entry name" value="GLUTAMINE AMIDOTRANSFERASE PB2B2.05-RELATED"/>
    <property type="match status" value="1"/>
</dbReference>
<dbReference type="Proteomes" id="UP001165283">
    <property type="component" value="Unassembled WGS sequence"/>
</dbReference>
<organism evidence="2 3">
    <name type="scientific">Pseudonocardia humida</name>
    <dbReference type="NCBI Taxonomy" id="2800819"/>
    <lineage>
        <taxon>Bacteria</taxon>
        <taxon>Bacillati</taxon>
        <taxon>Actinomycetota</taxon>
        <taxon>Actinomycetes</taxon>
        <taxon>Pseudonocardiales</taxon>
        <taxon>Pseudonocardiaceae</taxon>
        <taxon>Pseudonocardia</taxon>
    </lineage>
</organism>
<proteinExistence type="predicted"/>
<dbReference type="PANTHER" id="PTHR43235:SF1">
    <property type="entry name" value="GLUTAMINE AMIDOTRANSFERASE PB2B2.05-RELATED"/>
    <property type="match status" value="1"/>
</dbReference>
<dbReference type="PROSITE" id="PS51273">
    <property type="entry name" value="GATASE_TYPE_1"/>
    <property type="match status" value="1"/>
</dbReference>
<sequence length="258" mass="27237">MGSSGSRPGRAPGRPLVGVTAYGERASYLVWEHDTVLLPRTYPDAVFRAGGVPVLLPPRTEAADAVDRLDALVLAGGPDIDPDRYGAERDPHTGPPRPERDAAEYALLRRALEVGIPVLGVCRGIQVLNTALGGTLRQHLPDALGHTGHNPTPGVFGTVDVALEPGSRVHGALGERVRVQCHHHQGLDRLGDGLVVTGLAADGTIEAVELTGREFVVGVQWHPEQDVVPGAAPGTAQDDRGLFAALVAAARDREREHV</sequence>
<keyword evidence="3" id="KW-1185">Reference proteome</keyword>
<dbReference type="InterPro" id="IPR011697">
    <property type="entry name" value="Peptidase_C26"/>
</dbReference>
<dbReference type="Pfam" id="PF07722">
    <property type="entry name" value="Peptidase_C26"/>
    <property type="match status" value="1"/>
</dbReference>
<feature type="region of interest" description="Disordered" evidence="1">
    <location>
        <begin position="80"/>
        <end position="99"/>
    </location>
</feature>
<accession>A0ABT1A5Y3</accession>
<comment type="caution">
    <text evidence="2">The sequence shown here is derived from an EMBL/GenBank/DDBJ whole genome shotgun (WGS) entry which is preliminary data.</text>
</comment>
<evidence type="ECO:0000313" key="2">
    <source>
        <dbReference type="EMBL" id="MCO1658410.1"/>
    </source>
</evidence>
<gene>
    <name evidence="2" type="ORF">KDL28_25420</name>
</gene>
<dbReference type="Gene3D" id="3.40.50.880">
    <property type="match status" value="1"/>
</dbReference>